<feature type="transmembrane region" description="Helical" evidence="2">
    <location>
        <begin position="84"/>
        <end position="105"/>
    </location>
</feature>
<dbReference type="GO" id="GO:0030246">
    <property type="term" value="F:carbohydrate binding"/>
    <property type="evidence" value="ECO:0007669"/>
    <property type="project" value="UniProtKB-KW"/>
</dbReference>
<dbReference type="Pfam" id="PF01419">
    <property type="entry name" value="Jacalin"/>
    <property type="match status" value="3"/>
</dbReference>
<dbReference type="SMART" id="SM00915">
    <property type="entry name" value="Jacalin"/>
    <property type="match status" value="2"/>
</dbReference>
<keyword evidence="2" id="KW-0812">Transmembrane</keyword>
<evidence type="ECO:0000256" key="2">
    <source>
        <dbReference type="SAM" id="Phobius"/>
    </source>
</evidence>
<proteinExistence type="predicted"/>
<dbReference type="InterPro" id="IPR036404">
    <property type="entry name" value="Jacalin-like_lectin_dom_sf"/>
</dbReference>
<keyword evidence="5" id="KW-1185">Reference proteome</keyword>
<evidence type="ECO:0000256" key="1">
    <source>
        <dbReference type="ARBA" id="ARBA00022734"/>
    </source>
</evidence>
<dbReference type="CDD" id="cd09612">
    <property type="entry name" value="Jacalin"/>
    <property type="match status" value="2"/>
</dbReference>
<dbReference type="AlphaFoldDB" id="A0A9E7I8V5"/>
<feature type="transmembrane region" description="Helical" evidence="2">
    <location>
        <begin position="138"/>
        <end position="155"/>
    </location>
</feature>
<keyword evidence="2" id="KW-0472">Membrane</keyword>
<protein>
    <submittedName>
        <fullName evidence="4">UAA transporter family</fullName>
    </submittedName>
</protein>
<feature type="domain" description="Jacalin-type lectin" evidence="3">
    <location>
        <begin position="248"/>
        <end position="362"/>
    </location>
</feature>
<dbReference type="InterPro" id="IPR001229">
    <property type="entry name" value="Jacalin-like_lectin_dom"/>
</dbReference>
<dbReference type="Pfam" id="PF03151">
    <property type="entry name" value="TPT"/>
    <property type="match status" value="1"/>
</dbReference>
<dbReference type="OrthoDB" id="10261634at2759"/>
<feature type="transmembrane region" description="Helical" evidence="2">
    <location>
        <begin position="47"/>
        <end position="72"/>
    </location>
</feature>
<feature type="transmembrane region" description="Helical" evidence="2">
    <location>
        <begin position="111"/>
        <end position="131"/>
    </location>
</feature>
<dbReference type="PANTHER" id="PTHR47293:SF74">
    <property type="entry name" value="JACALIN-TYPE LECTIN DOMAIN-CONTAINING PROTEIN"/>
    <property type="match status" value="1"/>
</dbReference>
<keyword evidence="2" id="KW-1133">Transmembrane helix</keyword>
<gene>
    <name evidence="4" type="ORF">MUK42_04979</name>
</gene>
<dbReference type="Proteomes" id="UP001055439">
    <property type="component" value="Chromosome 9"/>
</dbReference>
<dbReference type="PANTHER" id="PTHR47293">
    <property type="entry name" value="JACALIN-RELATED LECTIN 3"/>
    <property type="match status" value="1"/>
</dbReference>
<feature type="transmembrane region" description="Helical" evidence="2">
    <location>
        <begin position="199"/>
        <end position="218"/>
    </location>
</feature>
<reference evidence="4" key="1">
    <citation type="submission" date="2022-05" db="EMBL/GenBank/DDBJ databases">
        <title>The Musa troglodytarum L. genome provides insights into the mechanism of non-climacteric behaviour and enrichment of carotenoids.</title>
        <authorList>
            <person name="Wang J."/>
        </authorList>
    </citation>
    <scope>NUCLEOTIDE SEQUENCE</scope>
    <source>
        <tissue evidence="4">Leaf</tissue>
    </source>
</reference>
<dbReference type="InterPro" id="IPR033734">
    <property type="entry name" value="Jacalin-like_lectin_dom_plant"/>
</dbReference>
<keyword evidence="1" id="KW-0430">Lectin</keyword>
<feature type="domain" description="Jacalin-type lectin" evidence="3">
    <location>
        <begin position="465"/>
        <end position="596"/>
    </location>
</feature>
<dbReference type="Gene3D" id="2.100.10.30">
    <property type="entry name" value="Jacalin-like lectin domain"/>
    <property type="match status" value="3"/>
</dbReference>
<evidence type="ECO:0000313" key="4">
    <source>
        <dbReference type="EMBL" id="URE47549.1"/>
    </source>
</evidence>
<feature type="transmembrane region" description="Helical" evidence="2">
    <location>
        <begin position="12"/>
        <end position="35"/>
    </location>
</feature>
<sequence length="718" mass="77532">MSTKGNWSPPSVSGRLVTLGLVASWYSSNIGVLLLNKYLLSNYGFKYPIFLTMCHMTACSLLSYVAIAWLRVVPMQTVRSRLQFVKIAALSLVFCGSVVSGNVSLRYLPVSFNQAVGATTPFFTAVFAYIITVKREAWVTYATLSPVVAGVVIASGGEPSFQLFGFIMCISATAARALKSVLQGILLSSEGEKLNSMNLLLHMAPIAVVFLLPATLVMEKNVVLGNAKGAVAVVVSILIFKNPVTVTGMLGYAVTVIGVILYGEAKKLVAVALDLLKLEIKLDYPDEVLILVCGYHGVVDHSQMVGAIIIRSLTFESNRAKYGPFGFDQGVSFSFPITGGKAVGFHGNAGWYLDSIGFYLKQARSPSPSKAFVPFQSLAASMEGTASQGYDIVLAVRGRGQIFTAPSNINTRELAWPSQDYGGLDLKNKHTFSNYDILPELCYFRKGSSTPGGPMIYGPWGGSSGTIFDDGVYTGVQQLNLTRRVSITLLKVLYDRYGQAVWVNRHGGGRGMKTDKIAFDFPFEILTHITGYFGMTKLMGPTAVKPLAFHTTKRDYGPYGDKQGTFFSSSLVDGMIIGFHGRSGWYINSVGVHSLEGKVPSAYGPSSDSKRCNDKALSLLDYPSWSGKPVDSTREIAEEVTYGLLKEPAPTGPGPWGGDGGKPWDDGVYSGTKQAYITRGDAINSVRLNTIGVVSLFGLPDMEATERPRARSNLISGY</sequence>
<dbReference type="InterPro" id="IPR004853">
    <property type="entry name" value="Sugar_P_trans_dom"/>
</dbReference>
<evidence type="ECO:0000259" key="3">
    <source>
        <dbReference type="SMART" id="SM00915"/>
    </source>
</evidence>
<organism evidence="4 5">
    <name type="scientific">Musa troglodytarum</name>
    <name type="common">fe'i banana</name>
    <dbReference type="NCBI Taxonomy" id="320322"/>
    <lineage>
        <taxon>Eukaryota</taxon>
        <taxon>Viridiplantae</taxon>
        <taxon>Streptophyta</taxon>
        <taxon>Embryophyta</taxon>
        <taxon>Tracheophyta</taxon>
        <taxon>Spermatophyta</taxon>
        <taxon>Magnoliopsida</taxon>
        <taxon>Liliopsida</taxon>
        <taxon>Zingiberales</taxon>
        <taxon>Musaceae</taxon>
        <taxon>Musa</taxon>
    </lineage>
</organism>
<evidence type="ECO:0000313" key="5">
    <source>
        <dbReference type="Proteomes" id="UP001055439"/>
    </source>
</evidence>
<accession>A0A9E7I8V5</accession>
<feature type="transmembrane region" description="Helical" evidence="2">
    <location>
        <begin position="230"/>
        <end position="263"/>
    </location>
</feature>
<dbReference type="SUPFAM" id="SSF51101">
    <property type="entry name" value="Mannose-binding lectins"/>
    <property type="match status" value="3"/>
</dbReference>
<dbReference type="EMBL" id="CP097511">
    <property type="protein sequence ID" value="URE47549.1"/>
    <property type="molecule type" value="Genomic_DNA"/>
</dbReference>
<name>A0A9E7I8V5_9LILI</name>